<evidence type="ECO:0000313" key="3">
    <source>
        <dbReference type="EMBL" id="MDI1487728.1"/>
    </source>
</evidence>
<feature type="domain" description="VWFA" evidence="2">
    <location>
        <begin position="119"/>
        <end position="277"/>
    </location>
</feature>
<proteinExistence type="predicted"/>
<dbReference type="Gene3D" id="3.40.50.410">
    <property type="entry name" value="von Willebrand factor, type A domain"/>
    <property type="match status" value="1"/>
</dbReference>
<dbReference type="EMBL" id="JAPUFD010000006">
    <property type="protein sequence ID" value="MDI1487728.1"/>
    <property type="molecule type" value="Genomic_DNA"/>
</dbReference>
<sequence>MISRMFSKKDRKQSNMDRTSQLLSTSLSSQPQANKGATTPTRRPTNLPSVSNPFSHSSSTTRSKHANQPPPPSYTNIDSPSSMMSSPIPASEQPPTYTPPTAAAAPSTDNPYAFLSTFDTVFMIDDSGSMSGSKWREASAALSAITPICTTHDKDGIDIHFFNHPRSYTNITSPARVDSIFRSVQPSGGTPTGSRLYSILKPYLNVLEKKGKGNCDDVKPLNIIVLTDGEAHDDPQSVITNCAAKLDRLDASPWQVGIQFFQVGRDPEATRALRDLDDGLVELGCERDIVDTVPWTSEGGRVGLDADGILKVVL</sequence>
<name>A0AA43TTL9_9LECA</name>
<dbReference type="PANTHER" id="PTHR34706">
    <property type="entry name" value="SLR1338 PROTEIN"/>
    <property type="match status" value="1"/>
</dbReference>
<organism evidence="3 4">
    <name type="scientific">Ramalina farinacea</name>
    <dbReference type="NCBI Taxonomy" id="258253"/>
    <lineage>
        <taxon>Eukaryota</taxon>
        <taxon>Fungi</taxon>
        <taxon>Dikarya</taxon>
        <taxon>Ascomycota</taxon>
        <taxon>Pezizomycotina</taxon>
        <taxon>Lecanoromycetes</taxon>
        <taxon>OSLEUM clade</taxon>
        <taxon>Lecanoromycetidae</taxon>
        <taxon>Lecanorales</taxon>
        <taxon>Lecanorineae</taxon>
        <taxon>Ramalinaceae</taxon>
        <taxon>Ramalina</taxon>
    </lineage>
</organism>
<dbReference type="InterPro" id="IPR036465">
    <property type="entry name" value="vWFA_dom_sf"/>
</dbReference>
<evidence type="ECO:0000259" key="2">
    <source>
        <dbReference type="PROSITE" id="PS50234"/>
    </source>
</evidence>
<reference evidence="3" key="1">
    <citation type="journal article" date="2023" name="Genome Biol. Evol.">
        <title>First Whole Genome Sequence and Flow Cytometry Genome Size Data for the Lichen-Forming Fungus Ramalina farinacea (Ascomycota).</title>
        <authorList>
            <person name="Llewellyn T."/>
            <person name="Mian S."/>
            <person name="Hill R."/>
            <person name="Leitch I.J."/>
            <person name="Gaya E."/>
        </authorList>
    </citation>
    <scope>NUCLEOTIDE SEQUENCE</scope>
    <source>
        <strain evidence="3">LIQ254RAFAR</strain>
    </source>
</reference>
<feature type="compositionally biased region" description="Polar residues" evidence="1">
    <location>
        <begin position="31"/>
        <end position="48"/>
    </location>
</feature>
<accession>A0AA43TTL9</accession>
<dbReference type="Pfam" id="PF00092">
    <property type="entry name" value="VWA"/>
    <property type="match status" value="1"/>
</dbReference>
<dbReference type="Proteomes" id="UP001161017">
    <property type="component" value="Unassembled WGS sequence"/>
</dbReference>
<keyword evidence="4" id="KW-1185">Reference proteome</keyword>
<dbReference type="PROSITE" id="PS50234">
    <property type="entry name" value="VWFA"/>
    <property type="match status" value="1"/>
</dbReference>
<evidence type="ECO:0000313" key="4">
    <source>
        <dbReference type="Proteomes" id="UP001161017"/>
    </source>
</evidence>
<dbReference type="PANTHER" id="PTHR34706:SF1">
    <property type="entry name" value="VWFA DOMAIN-CONTAINING PROTEIN"/>
    <property type="match status" value="1"/>
</dbReference>
<dbReference type="InterPro" id="IPR002035">
    <property type="entry name" value="VWF_A"/>
</dbReference>
<evidence type="ECO:0000256" key="1">
    <source>
        <dbReference type="SAM" id="MobiDB-lite"/>
    </source>
</evidence>
<protein>
    <recommendedName>
        <fullName evidence="2">VWFA domain-containing protein</fullName>
    </recommendedName>
</protein>
<feature type="compositionally biased region" description="Low complexity" evidence="1">
    <location>
        <begin position="49"/>
        <end position="61"/>
    </location>
</feature>
<gene>
    <name evidence="3" type="ORF">OHK93_007000</name>
</gene>
<dbReference type="AlphaFoldDB" id="A0AA43TTL9"/>
<comment type="caution">
    <text evidence="3">The sequence shown here is derived from an EMBL/GenBank/DDBJ whole genome shotgun (WGS) entry which is preliminary data.</text>
</comment>
<dbReference type="SUPFAM" id="SSF53300">
    <property type="entry name" value="vWA-like"/>
    <property type="match status" value="1"/>
</dbReference>
<feature type="compositionally biased region" description="Low complexity" evidence="1">
    <location>
        <begin position="19"/>
        <end position="30"/>
    </location>
</feature>
<feature type="region of interest" description="Disordered" evidence="1">
    <location>
        <begin position="1"/>
        <end position="105"/>
    </location>
</feature>